<evidence type="ECO:0000256" key="7">
    <source>
        <dbReference type="ARBA" id="ARBA00023002"/>
    </source>
</evidence>
<keyword evidence="5" id="KW-0274">FAD</keyword>
<dbReference type="PANTHER" id="PTHR23023">
    <property type="entry name" value="DIMETHYLANILINE MONOOXYGENASE"/>
    <property type="match status" value="1"/>
</dbReference>
<dbReference type="GO" id="GO:0034899">
    <property type="term" value="F:trimethylamine monooxygenase activity"/>
    <property type="evidence" value="ECO:0007669"/>
    <property type="project" value="UniProtKB-EC"/>
</dbReference>
<dbReference type="AlphaFoldDB" id="Q8FQA8"/>
<dbReference type="InterPro" id="IPR036188">
    <property type="entry name" value="FAD/NAD-bd_sf"/>
</dbReference>
<dbReference type="GO" id="GO:0004499">
    <property type="term" value="F:N,N-dimethylaniline monooxygenase activity"/>
    <property type="evidence" value="ECO:0007669"/>
    <property type="project" value="InterPro"/>
</dbReference>
<comment type="cofactor">
    <cofactor evidence="1">
        <name>FAD</name>
        <dbReference type="ChEBI" id="CHEBI:57692"/>
    </cofactor>
</comment>
<evidence type="ECO:0000256" key="4">
    <source>
        <dbReference type="ARBA" id="ARBA00022630"/>
    </source>
</evidence>
<keyword evidence="7" id="KW-0560">Oxidoreductase</keyword>
<dbReference type="Gene3D" id="3.50.50.60">
    <property type="entry name" value="FAD/NAD(P)-binding domain"/>
    <property type="match status" value="2"/>
</dbReference>
<proteinExistence type="inferred from homology"/>
<protein>
    <recommendedName>
        <fullName evidence="10">Trimethylamine monooxygenase</fullName>
        <ecNumber evidence="9">1.14.13.148</ecNumber>
    </recommendedName>
</protein>
<evidence type="ECO:0000313" key="12">
    <source>
        <dbReference type="Proteomes" id="UP000001409"/>
    </source>
</evidence>
<dbReference type="EC" id="1.14.13.148" evidence="9"/>
<dbReference type="Pfam" id="PF00743">
    <property type="entry name" value="FMO-like"/>
    <property type="match status" value="2"/>
</dbReference>
<evidence type="ECO:0000256" key="1">
    <source>
        <dbReference type="ARBA" id="ARBA00001974"/>
    </source>
</evidence>
<evidence type="ECO:0000256" key="2">
    <source>
        <dbReference type="ARBA" id="ARBA00009183"/>
    </source>
</evidence>
<name>Q8FQA8_COREF</name>
<evidence type="ECO:0000256" key="6">
    <source>
        <dbReference type="ARBA" id="ARBA00022857"/>
    </source>
</evidence>
<comment type="similarity">
    <text evidence="3">Belongs to the FAD-binding monooxygenase family.</text>
</comment>
<keyword evidence="8" id="KW-0503">Monooxygenase</keyword>
<dbReference type="KEGG" id="cef:CE1213"/>
<dbReference type="SUPFAM" id="SSF51905">
    <property type="entry name" value="FAD/NAD(P)-binding domain"/>
    <property type="match status" value="2"/>
</dbReference>
<dbReference type="GO" id="GO:0050660">
    <property type="term" value="F:flavin adenine dinucleotide binding"/>
    <property type="evidence" value="ECO:0007669"/>
    <property type="project" value="InterPro"/>
</dbReference>
<dbReference type="InterPro" id="IPR050346">
    <property type="entry name" value="FMO-like"/>
</dbReference>
<evidence type="ECO:0000256" key="3">
    <source>
        <dbReference type="ARBA" id="ARBA00010139"/>
    </source>
</evidence>
<dbReference type="InterPro" id="IPR020946">
    <property type="entry name" value="Flavin_mOase-like"/>
</dbReference>
<reference evidence="11 12" key="1">
    <citation type="journal article" date="2003" name="Genome Res.">
        <title>Comparative complete genome sequence analysis of the amino acid replacements responsible for the thermostability of Corynebacterium efficiens.</title>
        <authorList>
            <person name="Nishio Y."/>
            <person name="Nakamura Y."/>
            <person name="Kawarabayasi Y."/>
            <person name="Usuda Y."/>
            <person name="Kimura E."/>
            <person name="Sugimoto S."/>
            <person name="Matsui K."/>
            <person name="Yamagishi A."/>
            <person name="Kikuchi H."/>
            <person name="Ikeo K."/>
            <person name="Gojobori T."/>
        </authorList>
    </citation>
    <scope>NUCLEOTIDE SEQUENCE [LARGE SCALE GENOMIC DNA]</scope>
    <source>
        <strain evidence="12">DSM 44549 / YS-314 / AJ 12310 / JCM 11189 / NBRC 100395</strain>
    </source>
</reference>
<evidence type="ECO:0000256" key="5">
    <source>
        <dbReference type="ARBA" id="ARBA00022827"/>
    </source>
</evidence>
<organism evidence="11 12">
    <name type="scientific">Corynebacterium efficiens (strain DSM 44549 / YS-314 / AJ 12310 / JCM 11189 / NBRC 100395)</name>
    <dbReference type="NCBI Taxonomy" id="196164"/>
    <lineage>
        <taxon>Bacteria</taxon>
        <taxon>Bacillati</taxon>
        <taxon>Actinomycetota</taxon>
        <taxon>Actinomycetes</taxon>
        <taxon>Mycobacteriales</taxon>
        <taxon>Corynebacteriaceae</taxon>
        <taxon>Corynebacterium</taxon>
    </lineage>
</organism>
<accession>Q8FQA8</accession>
<dbReference type="HOGENOM" id="CLU_006909_3_0_11"/>
<evidence type="ECO:0000256" key="10">
    <source>
        <dbReference type="ARBA" id="ARBA00035159"/>
    </source>
</evidence>
<evidence type="ECO:0000256" key="8">
    <source>
        <dbReference type="ARBA" id="ARBA00023033"/>
    </source>
</evidence>
<evidence type="ECO:0000313" key="11">
    <source>
        <dbReference type="EMBL" id="BAC18023.1"/>
    </source>
</evidence>
<evidence type="ECO:0000256" key="9">
    <source>
        <dbReference type="ARBA" id="ARBA00034528"/>
    </source>
</evidence>
<dbReference type="FunFam" id="3.50.50.60:FF:000138">
    <property type="entry name" value="Flavin-containing monooxygenase"/>
    <property type="match status" value="1"/>
</dbReference>
<keyword evidence="6" id="KW-0521">NADP</keyword>
<dbReference type="STRING" id="196164.gene:10741621"/>
<dbReference type="GO" id="GO:0050661">
    <property type="term" value="F:NADP binding"/>
    <property type="evidence" value="ECO:0007669"/>
    <property type="project" value="InterPro"/>
</dbReference>
<keyword evidence="4" id="KW-0285">Flavoprotein</keyword>
<comment type="similarity">
    <text evidence="2">Belongs to the FMO family.</text>
</comment>
<dbReference type="eggNOG" id="COG2072">
    <property type="taxonomic scope" value="Bacteria"/>
</dbReference>
<dbReference type="EMBL" id="BA000035">
    <property type="protein sequence ID" value="BAC18023.1"/>
    <property type="molecule type" value="Genomic_DNA"/>
</dbReference>
<sequence length="476" mass="55007">MKGVVGKASMSKKRVAIIGAGPSGMAQLRAFESAEKKGQEIPELVCFEKQDDWGGQWNYSWRTGTDHYGEPVHSSMYRNLWSNGPKEILEFAEYTFDEHFGKPISSYPPREVLWDYINGRAEQSDVKKYVKFAHAVRWVDFDEGTKLFTVRVENLRTGETTSDTYDNVIVAAGHFNFPNIPHFEGIETFPGQVMHAHEFRGAETLADKDILLIGASYSAEDIGSQAYKMGARSITYSYRTKPMGHGWPEEMEELPLVERFEGSTAHFKNGEKRDFDAVILCTGYKHHYPFLPSSLALESPNNIYPDTLYRGVVSEKNNQLFWLGSQDQWLTFNMFDAQAWYARDVILGRIELPTAEEQRAHMDQWLERFNAMEDEFDQIDFQCDYVKDLIEQTDYPMFDLDEVAKIQRQWLQSKKDDIMNFRDATYTSVITGTKAAEHHTPWMLELDDSLERYLSEPDEDEARQVFRGQIREGQAR</sequence>
<dbReference type="Proteomes" id="UP000001409">
    <property type="component" value="Chromosome"/>
</dbReference>
<keyword evidence="12" id="KW-1185">Reference proteome</keyword>